<sequence>MKSFPLRLHGGQFRTVWGVLALTLVHAAPADTLSFAQCVDTALRQNPGLSASRAQLQQAEAGLAQAQGGRLPKVTVSLNAVRTNDALSAFGLKLSQRGATFGDFGAGQFDPTNPNVLSVAPDNLNHPAAVNNFNTRIEAQLPLYTGGMIEGYVEQAQAYIKAAQQGDNSARQQVIFQVLQAYEGVHAARAYVNVAKQGEIAAVSYVKTIDNLLKQGVVVKSDLLSARIHLEDVRVKLAQAQNTEAAALDQLHMLLGLPLSQPLEVGAQVTPAPLPGKIEELRVQALTDNPGLNAMRNQLQAAQANVKVAKSGLYPQLGLMARQDWNDKNAGLNASSYTVGGMMSWNVFDGGTVRGAVDRAAAGKAELAARLQQAESGVAFQVADAWRKADEAERRVALRELAVTHAEEALGLVEKRYNNGVTTITELLAARAQLDNARADVVAAKYDLAVQRAGLRLAVGKLEPEMK</sequence>
<keyword evidence="7" id="KW-0998">Cell outer membrane</keyword>
<dbReference type="GO" id="GO:0015562">
    <property type="term" value="F:efflux transmembrane transporter activity"/>
    <property type="evidence" value="ECO:0007669"/>
    <property type="project" value="InterPro"/>
</dbReference>
<dbReference type="InterPro" id="IPR003423">
    <property type="entry name" value="OMP_efflux"/>
</dbReference>
<dbReference type="PANTHER" id="PTHR30026">
    <property type="entry name" value="OUTER MEMBRANE PROTEIN TOLC"/>
    <property type="match status" value="1"/>
</dbReference>
<name>A0A6F8V7T7_9PROT</name>
<accession>A0A6F8V7T7</accession>
<dbReference type="GO" id="GO:0009279">
    <property type="term" value="C:cell outer membrane"/>
    <property type="evidence" value="ECO:0007669"/>
    <property type="project" value="UniProtKB-SubCell"/>
</dbReference>
<dbReference type="GO" id="GO:1990281">
    <property type="term" value="C:efflux pump complex"/>
    <property type="evidence" value="ECO:0007669"/>
    <property type="project" value="TreeGrafter"/>
</dbReference>
<evidence type="ECO:0000256" key="1">
    <source>
        <dbReference type="ARBA" id="ARBA00004442"/>
    </source>
</evidence>
<dbReference type="Gene3D" id="1.20.1600.10">
    <property type="entry name" value="Outer membrane efflux proteins (OEP)"/>
    <property type="match status" value="1"/>
</dbReference>
<keyword evidence="9" id="KW-1185">Reference proteome</keyword>
<keyword evidence="6" id="KW-0472">Membrane</keyword>
<evidence type="ECO:0000256" key="4">
    <source>
        <dbReference type="ARBA" id="ARBA00022452"/>
    </source>
</evidence>
<comment type="subcellular location">
    <subcellularLocation>
        <location evidence="1">Cell outer membrane</location>
    </subcellularLocation>
</comment>
<dbReference type="PANTHER" id="PTHR30026:SF20">
    <property type="entry name" value="OUTER MEMBRANE PROTEIN TOLC"/>
    <property type="match status" value="1"/>
</dbReference>
<evidence type="ECO:0000256" key="3">
    <source>
        <dbReference type="ARBA" id="ARBA00022448"/>
    </source>
</evidence>
<dbReference type="SUPFAM" id="SSF56954">
    <property type="entry name" value="Outer membrane efflux proteins (OEP)"/>
    <property type="match status" value="1"/>
</dbReference>
<dbReference type="EMBL" id="AP022853">
    <property type="protein sequence ID" value="BCB25380.1"/>
    <property type="molecule type" value="Genomic_DNA"/>
</dbReference>
<dbReference type="KEGG" id="slac:SKTS_02660"/>
<proteinExistence type="inferred from homology"/>
<dbReference type="Pfam" id="PF02321">
    <property type="entry name" value="OEP"/>
    <property type="match status" value="2"/>
</dbReference>
<evidence type="ECO:0000256" key="5">
    <source>
        <dbReference type="ARBA" id="ARBA00022692"/>
    </source>
</evidence>
<protein>
    <submittedName>
        <fullName evidence="8">Transporter</fullName>
    </submittedName>
</protein>
<dbReference type="Proteomes" id="UP000502260">
    <property type="component" value="Chromosome"/>
</dbReference>
<organism evidence="8 9">
    <name type="scientific">Sulfurimicrobium lacus</name>
    <dbReference type="NCBI Taxonomy" id="2715678"/>
    <lineage>
        <taxon>Bacteria</taxon>
        <taxon>Pseudomonadati</taxon>
        <taxon>Pseudomonadota</taxon>
        <taxon>Betaproteobacteria</taxon>
        <taxon>Nitrosomonadales</taxon>
        <taxon>Sulfuricellaceae</taxon>
        <taxon>Sulfurimicrobium</taxon>
    </lineage>
</organism>
<evidence type="ECO:0000256" key="6">
    <source>
        <dbReference type="ARBA" id="ARBA00023136"/>
    </source>
</evidence>
<reference evidence="9" key="1">
    <citation type="submission" date="2020-03" db="EMBL/GenBank/DDBJ databases">
        <title>Complete genome sequence of sulfur-oxidizing bacterium skT11.</title>
        <authorList>
            <person name="Kanda M."/>
            <person name="Kojima H."/>
            <person name="Fukui M."/>
        </authorList>
    </citation>
    <scope>NUCLEOTIDE SEQUENCE [LARGE SCALE GENOMIC DNA]</scope>
    <source>
        <strain evidence="9">skT11</strain>
    </source>
</reference>
<dbReference type="AlphaFoldDB" id="A0A6F8V7T7"/>
<dbReference type="GO" id="GO:0015288">
    <property type="term" value="F:porin activity"/>
    <property type="evidence" value="ECO:0007669"/>
    <property type="project" value="TreeGrafter"/>
</dbReference>
<evidence type="ECO:0000313" key="8">
    <source>
        <dbReference type="EMBL" id="BCB25380.1"/>
    </source>
</evidence>
<evidence type="ECO:0000256" key="7">
    <source>
        <dbReference type="ARBA" id="ARBA00023237"/>
    </source>
</evidence>
<evidence type="ECO:0000256" key="2">
    <source>
        <dbReference type="ARBA" id="ARBA00007613"/>
    </source>
</evidence>
<dbReference type="RefSeq" id="WP_173059244.1">
    <property type="nucleotide sequence ID" value="NZ_AP022853.1"/>
</dbReference>
<dbReference type="InterPro" id="IPR051906">
    <property type="entry name" value="TolC-like"/>
</dbReference>
<keyword evidence="3" id="KW-0813">Transport</keyword>
<keyword evidence="5" id="KW-0812">Transmembrane</keyword>
<keyword evidence="4" id="KW-1134">Transmembrane beta strand</keyword>
<gene>
    <name evidence="8" type="ORF">SKTS_02660</name>
</gene>
<comment type="similarity">
    <text evidence="2">Belongs to the outer membrane factor (OMF) (TC 1.B.17) family.</text>
</comment>
<evidence type="ECO:0000313" key="9">
    <source>
        <dbReference type="Proteomes" id="UP000502260"/>
    </source>
</evidence>